<evidence type="ECO:0000256" key="6">
    <source>
        <dbReference type="ARBA" id="ARBA00023204"/>
    </source>
</evidence>
<dbReference type="Gene3D" id="1.20.1440.120">
    <property type="entry name" value="Recombination protein O, C-terminal domain"/>
    <property type="match status" value="1"/>
</dbReference>
<comment type="function">
    <text evidence="1 8">Involved in DNA repair and RecF pathway recombination.</text>
</comment>
<dbReference type="Pfam" id="PF02565">
    <property type="entry name" value="RecO_C"/>
    <property type="match status" value="1"/>
</dbReference>
<evidence type="ECO:0000256" key="3">
    <source>
        <dbReference type="ARBA" id="ARBA00021310"/>
    </source>
</evidence>
<keyword evidence="4 8" id="KW-0227">DNA damage</keyword>
<dbReference type="Gene3D" id="2.40.50.140">
    <property type="entry name" value="Nucleic acid-binding proteins"/>
    <property type="match status" value="1"/>
</dbReference>
<comment type="caution">
    <text evidence="10">The sequence shown here is derived from an EMBL/GenBank/DDBJ whole genome shotgun (WGS) entry which is preliminary data.</text>
</comment>
<dbReference type="RefSeq" id="WP_377938891.1">
    <property type="nucleotide sequence ID" value="NZ_JBHTHQ010000021.1"/>
</dbReference>
<evidence type="ECO:0000256" key="4">
    <source>
        <dbReference type="ARBA" id="ARBA00022763"/>
    </source>
</evidence>
<dbReference type="PANTHER" id="PTHR33991:SF1">
    <property type="entry name" value="DNA REPAIR PROTEIN RECO"/>
    <property type="match status" value="1"/>
</dbReference>
<gene>
    <name evidence="8 10" type="primary">recO</name>
    <name evidence="10" type="ORF">ACFQY8_05495</name>
</gene>
<evidence type="ECO:0000256" key="5">
    <source>
        <dbReference type="ARBA" id="ARBA00023172"/>
    </source>
</evidence>
<reference evidence="11" key="1">
    <citation type="journal article" date="2019" name="Int. J. Syst. Evol. Microbiol.">
        <title>The Global Catalogue of Microorganisms (GCM) 10K type strain sequencing project: providing services to taxonomists for standard genome sequencing and annotation.</title>
        <authorList>
            <consortium name="The Broad Institute Genomics Platform"/>
            <consortium name="The Broad Institute Genome Sequencing Center for Infectious Disease"/>
            <person name="Wu L."/>
            <person name="Ma J."/>
        </authorList>
    </citation>
    <scope>NUCLEOTIDE SEQUENCE [LARGE SCALE GENOMIC DNA]</scope>
    <source>
        <strain evidence="11">CCM 8604</strain>
    </source>
</reference>
<keyword evidence="11" id="KW-1185">Reference proteome</keyword>
<evidence type="ECO:0000256" key="8">
    <source>
        <dbReference type="HAMAP-Rule" id="MF_00201"/>
    </source>
</evidence>
<organism evidence="10 11">
    <name type="scientific">Alloscardovia venturai</name>
    <dbReference type="NCBI Taxonomy" id="1769421"/>
    <lineage>
        <taxon>Bacteria</taxon>
        <taxon>Bacillati</taxon>
        <taxon>Actinomycetota</taxon>
        <taxon>Actinomycetes</taxon>
        <taxon>Bifidobacteriales</taxon>
        <taxon>Bifidobacteriaceae</taxon>
        <taxon>Alloscardovia</taxon>
    </lineage>
</organism>
<comment type="similarity">
    <text evidence="2 8">Belongs to the RecO family.</text>
</comment>
<dbReference type="SUPFAM" id="SSF50249">
    <property type="entry name" value="Nucleic acid-binding proteins"/>
    <property type="match status" value="1"/>
</dbReference>
<dbReference type="InterPro" id="IPR003717">
    <property type="entry name" value="RecO"/>
</dbReference>
<evidence type="ECO:0000256" key="7">
    <source>
        <dbReference type="ARBA" id="ARBA00033409"/>
    </source>
</evidence>
<dbReference type="HAMAP" id="MF_00201">
    <property type="entry name" value="RecO"/>
    <property type="match status" value="1"/>
</dbReference>
<proteinExistence type="inferred from homology"/>
<keyword evidence="5 8" id="KW-0233">DNA recombination</keyword>
<dbReference type="InterPro" id="IPR042242">
    <property type="entry name" value="RecO_C"/>
</dbReference>
<name>A0ABW2Y609_9BIFI</name>
<dbReference type="InterPro" id="IPR012340">
    <property type="entry name" value="NA-bd_OB-fold"/>
</dbReference>
<keyword evidence="6 8" id="KW-0234">DNA repair</keyword>
<evidence type="ECO:0000256" key="1">
    <source>
        <dbReference type="ARBA" id="ARBA00003065"/>
    </source>
</evidence>
<feature type="domain" description="DNA replication/recombination mediator RecO N-terminal" evidence="9">
    <location>
        <begin position="1"/>
        <end position="80"/>
    </location>
</feature>
<evidence type="ECO:0000256" key="2">
    <source>
        <dbReference type="ARBA" id="ARBA00007452"/>
    </source>
</evidence>
<protein>
    <recommendedName>
        <fullName evidence="3 8">DNA repair protein RecO</fullName>
    </recommendedName>
    <alternativeName>
        <fullName evidence="7 8">Recombination protein O</fullName>
    </alternativeName>
</protein>
<evidence type="ECO:0000313" key="10">
    <source>
        <dbReference type="EMBL" id="MFD0705196.1"/>
    </source>
</evidence>
<dbReference type="PANTHER" id="PTHR33991">
    <property type="entry name" value="DNA REPAIR PROTEIN RECO"/>
    <property type="match status" value="1"/>
</dbReference>
<accession>A0ABW2Y609</accession>
<evidence type="ECO:0000313" key="11">
    <source>
        <dbReference type="Proteomes" id="UP001597036"/>
    </source>
</evidence>
<dbReference type="InterPro" id="IPR022572">
    <property type="entry name" value="DNA_rep/recomb_RecO_N"/>
</dbReference>
<dbReference type="NCBIfam" id="TIGR00613">
    <property type="entry name" value="reco"/>
    <property type="match status" value="1"/>
</dbReference>
<dbReference type="Proteomes" id="UP001597036">
    <property type="component" value="Unassembled WGS sequence"/>
</dbReference>
<sequence>MPSYTDAGVVLRTVKLGEADRIITILTKQHGKVRAVAKGVRRTKSRFGGRLEPFNRNQFLLFEGRGQLQHINQAETLNAYGASLITNYDAYVAANVIGEAVDKLLDSMGDEGVQFETHDASLYYDLLVSALHALVSEEHEPQVIESSFILRMLSMSGWSPRLDTCVVCGRQTQLDFFSISAGGMMCRSDRLPDAYEISHDVRTQLYALLHGRWDILDSAKNTQGSSVLFPRTVQIVEEWLQYYVERPVRSLKLVKSNT</sequence>
<dbReference type="InterPro" id="IPR037278">
    <property type="entry name" value="ARFGAP/RecO"/>
</dbReference>
<dbReference type="SUPFAM" id="SSF57863">
    <property type="entry name" value="ArfGap/RecO-like zinc finger"/>
    <property type="match status" value="1"/>
</dbReference>
<dbReference type="Pfam" id="PF11967">
    <property type="entry name" value="RecO_N"/>
    <property type="match status" value="1"/>
</dbReference>
<dbReference type="EMBL" id="JBHTHQ010000021">
    <property type="protein sequence ID" value="MFD0705196.1"/>
    <property type="molecule type" value="Genomic_DNA"/>
</dbReference>
<evidence type="ECO:0000259" key="9">
    <source>
        <dbReference type="Pfam" id="PF11967"/>
    </source>
</evidence>